<gene>
    <name evidence="1" type="ORF">VB620_20730</name>
</gene>
<comment type="caution">
    <text evidence="1">The sequence shown here is derived from an EMBL/GenBank/DDBJ whole genome shotgun (WGS) entry which is preliminary data.</text>
</comment>
<name>A0ABU5UJK6_9CYAN</name>
<keyword evidence="2" id="KW-1185">Reference proteome</keyword>
<reference evidence="1 2" key="1">
    <citation type="submission" date="2023-12" db="EMBL/GenBank/DDBJ databases">
        <title>Baltic Sea Cyanobacteria.</title>
        <authorList>
            <person name="Delbaje E."/>
            <person name="Fewer D.P."/>
            <person name="Shishido T.K."/>
        </authorList>
    </citation>
    <scope>NUCLEOTIDE SEQUENCE [LARGE SCALE GENOMIC DNA]</scope>
    <source>
        <strain evidence="1 2">UHCC-0300</strain>
    </source>
</reference>
<evidence type="ECO:0000313" key="2">
    <source>
        <dbReference type="Proteomes" id="UP001302120"/>
    </source>
</evidence>
<proteinExistence type="predicted"/>
<sequence length="55" mass="6324">MKPNSDKDLVQVRVSIPEDYRRLFKALCAELGTDMSKKLTEMIRQELISAGKLKE</sequence>
<dbReference type="Proteomes" id="UP001302120">
    <property type="component" value="Unassembled WGS sequence"/>
</dbReference>
<dbReference type="RefSeq" id="WP_323198047.1">
    <property type="nucleotide sequence ID" value="NZ_JAYGHG010000064.1"/>
</dbReference>
<protein>
    <recommendedName>
        <fullName evidence="3">Copy number control protein</fullName>
    </recommendedName>
</protein>
<dbReference type="EMBL" id="JAYGHG010000064">
    <property type="protein sequence ID" value="MEA5583751.1"/>
    <property type="molecule type" value="Genomic_DNA"/>
</dbReference>
<accession>A0ABU5UJK6</accession>
<dbReference type="SUPFAM" id="SSF47598">
    <property type="entry name" value="Ribbon-helix-helix"/>
    <property type="match status" value="1"/>
</dbReference>
<dbReference type="InterPro" id="IPR010985">
    <property type="entry name" value="Ribbon_hlx_hlx"/>
</dbReference>
<dbReference type="InterPro" id="IPR013321">
    <property type="entry name" value="Arc_rbn_hlx_hlx"/>
</dbReference>
<evidence type="ECO:0000313" key="1">
    <source>
        <dbReference type="EMBL" id="MEA5583751.1"/>
    </source>
</evidence>
<evidence type="ECO:0008006" key="3">
    <source>
        <dbReference type="Google" id="ProtNLM"/>
    </source>
</evidence>
<organism evidence="1 2">
    <name type="scientific">Nodularia harveyana UHCC-0300</name>
    <dbReference type="NCBI Taxonomy" id="2974287"/>
    <lineage>
        <taxon>Bacteria</taxon>
        <taxon>Bacillati</taxon>
        <taxon>Cyanobacteriota</taxon>
        <taxon>Cyanophyceae</taxon>
        <taxon>Nostocales</taxon>
        <taxon>Nodulariaceae</taxon>
        <taxon>Nodularia</taxon>
    </lineage>
</organism>
<dbReference type="Gene3D" id="1.10.1220.10">
    <property type="entry name" value="Met repressor-like"/>
    <property type="match status" value="1"/>
</dbReference>